<dbReference type="Gene3D" id="3.30.420.10">
    <property type="entry name" value="Ribonuclease H-like superfamily/Ribonuclease H"/>
    <property type="match status" value="1"/>
</dbReference>
<dbReference type="InterPro" id="IPR002156">
    <property type="entry name" value="RNaseH_domain"/>
</dbReference>
<evidence type="ECO:0000259" key="2">
    <source>
        <dbReference type="Pfam" id="PF13966"/>
    </source>
</evidence>
<dbReference type="EMBL" id="JBJUIK010000005">
    <property type="protein sequence ID" value="KAL3527877.1"/>
    <property type="molecule type" value="Genomic_DNA"/>
</dbReference>
<dbReference type="InterPro" id="IPR026960">
    <property type="entry name" value="RVT-Znf"/>
</dbReference>
<feature type="domain" description="RNase H type-1" evidence="1">
    <location>
        <begin position="403"/>
        <end position="505"/>
    </location>
</feature>
<reference evidence="3 4" key="1">
    <citation type="submission" date="2024-11" db="EMBL/GenBank/DDBJ databases">
        <title>A near-complete genome assembly of Cinchona calisaya.</title>
        <authorList>
            <person name="Lian D.C."/>
            <person name="Zhao X.W."/>
            <person name="Wei L."/>
        </authorList>
    </citation>
    <scope>NUCLEOTIDE SEQUENCE [LARGE SCALE GENOMIC DNA]</scope>
    <source>
        <tissue evidence="3">Nenye</tissue>
    </source>
</reference>
<dbReference type="Pfam" id="PF13456">
    <property type="entry name" value="RVT_3"/>
    <property type="match status" value="1"/>
</dbReference>
<proteinExistence type="predicted"/>
<dbReference type="InterPro" id="IPR036397">
    <property type="entry name" value="RNaseH_sf"/>
</dbReference>
<evidence type="ECO:0000259" key="1">
    <source>
        <dbReference type="Pfam" id="PF13456"/>
    </source>
</evidence>
<dbReference type="SUPFAM" id="SSF53098">
    <property type="entry name" value="Ribonuclease H-like"/>
    <property type="match status" value="1"/>
</dbReference>
<dbReference type="InterPro" id="IPR012337">
    <property type="entry name" value="RNaseH-like_sf"/>
</dbReference>
<dbReference type="InterPro" id="IPR044730">
    <property type="entry name" value="RNase_H-like_dom_plant"/>
</dbReference>
<feature type="domain" description="Reverse transcriptase zinc-binding" evidence="2">
    <location>
        <begin position="297"/>
        <end position="385"/>
    </location>
</feature>
<dbReference type="Pfam" id="PF13966">
    <property type="entry name" value="zf-RVT"/>
    <property type="match status" value="1"/>
</dbReference>
<evidence type="ECO:0000313" key="3">
    <source>
        <dbReference type="EMBL" id="KAL3527877.1"/>
    </source>
</evidence>
<protein>
    <submittedName>
        <fullName evidence="3">Uncharacterized protein</fullName>
    </submittedName>
</protein>
<comment type="caution">
    <text evidence="3">The sequence shown here is derived from an EMBL/GenBank/DDBJ whole genome shotgun (WGS) entry which is preliminary data.</text>
</comment>
<dbReference type="PANTHER" id="PTHR33116">
    <property type="entry name" value="REVERSE TRANSCRIPTASE ZINC-BINDING DOMAIN-CONTAINING PROTEIN-RELATED-RELATED"/>
    <property type="match status" value="1"/>
</dbReference>
<dbReference type="PANTHER" id="PTHR33116:SF70">
    <property type="entry name" value="NON-LTR RETROELEMENT REVERSE TRANSCRIPTASE-LIKE PROTEIN"/>
    <property type="match status" value="1"/>
</dbReference>
<evidence type="ECO:0000313" key="4">
    <source>
        <dbReference type="Proteomes" id="UP001630127"/>
    </source>
</evidence>
<sequence length="543" mass="61308">MDYLSKKIHNASVNNYWDAIKICNGGPSLSHCIFVDDIILFSKNTDKSIDIIKTIIHDFSSTSILTVNFDKSRIFFSKNSTKDNISSICNSLNTAKAKDLGLYLGFPITSRTRRSLFQFVLEKVHKKLAGWQTNLISFAGRKAIVQQVAAVIPAYYMQCTALPLSLCDDLDKLNIIFLWDSNTTSNKLSLFGREKVTCPKDQGGQGIRNTRLANKTALAKLIWRTINNDNSIWSCTLRSKYLVFDPSRTESMYHIKSGLGSSNKATLKRDLIAIVPLQWLNPDNDVLCSGSSFSGLFDSKEAYAFAHSLSSIVPHNSFSHKWIWKLKVSFKVKHLLWLALQDRLASKSLLHKRNIISDSSCLFCHAPIEDSEHILRSCPKASSLWASYNFPSSSFTLNYDDWLRNHFGDWLISFSRKIGISSNNTTYAWALRDGLQVAINKGCRQLIVESDSQILVDAVKSIDNEPHLLSPIICDYRAMMMQLNRVEVLHIFRDANFVADTLAKHGATEQQSFLLYTEPPPFAVTAFVNNIRAVTTSRLIHKN</sequence>
<dbReference type="Proteomes" id="UP001630127">
    <property type="component" value="Unassembled WGS sequence"/>
</dbReference>
<dbReference type="CDD" id="cd06222">
    <property type="entry name" value="RNase_H_like"/>
    <property type="match status" value="1"/>
</dbReference>
<gene>
    <name evidence="3" type="ORF">ACH5RR_012533</name>
</gene>
<name>A0ABD3A828_9GENT</name>
<organism evidence="3 4">
    <name type="scientific">Cinchona calisaya</name>
    <dbReference type="NCBI Taxonomy" id="153742"/>
    <lineage>
        <taxon>Eukaryota</taxon>
        <taxon>Viridiplantae</taxon>
        <taxon>Streptophyta</taxon>
        <taxon>Embryophyta</taxon>
        <taxon>Tracheophyta</taxon>
        <taxon>Spermatophyta</taxon>
        <taxon>Magnoliopsida</taxon>
        <taxon>eudicotyledons</taxon>
        <taxon>Gunneridae</taxon>
        <taxon>Pentapetalae</taxon>
        <taxon>asterids</taxon>
        <taxon>lamiids</taxon>
        <taxon>Gentianales</taxon>
        <taxon>Rubiaceae</taxon>
        <taxon>Cinchonoideae</taxon>
        <taxon>Cinchoneae</taxon>
        <taxon>Cinchona</taxon>
    </lineage>
</organism>
<dbReference type="AlphaFoldDB" id="A0ABD3A828"/>
<keyword evidence="4" id="KW-1185">Reference proteome</keyword>
<accession>A0ABD3A828</accession>